<sequence length="193" mass="22126">MQNIFRHFPTDERQTQSRAAGGAVGAGAIITRSDQAAPPRGRAEPWRRVNMKTDFEMRYMKVDYKRRPYATTSLTSVRRSASFGRQIRTFGPQSRRERRRPRRYKLKLAFLRGSLEHIAKPTPSDYAAKALVLEASSENVFREDRDTEMRARGWRHANGAGANRNNDTRGGSWSRCDDTPTAVSKRRQINVQV</sequence>
<feature type="compositionally biased region" description="Low complexity" evidence="1">
    <location>
        <begin position="156"/>
        <end position="171"/>
    </location>
</feature>
<feature type="region of interest" description="Disordered" evidence="1">
    <location>
        <begin position="1"/>
        <end position="24"/>
    </location>
</feature>
<feature type="region of interest" description="Disordered" evidence="1">
    <location>
        <begin position="155"/>
        <end position="193"/>
    </location>
</feature>
<evidence type="ECO:0000313" key="3">
    <source>
        <dbReference type="Proteomes" id="UP000299102"/>
    </source>
</evidence>
<dbReference type="Proteomes" id="UP000299102">
    <property type="component" value="Unassembled WGS sequence"/>
</dbReference>
<accession>A0A4C1VR48</accession>
<evidence type="ECO:0000256" key="1">
    <source>
        <dbReference type="SAM" id="MobiDB-lite"/>
    </source>
</evidence>
<keyword evidence="3" id="KW-1185">Reference proteome</keyword>
<dbReference type="EMBL" id="BGZK01000391">
    <property type="protein sequence ID" value="GBP41000.1"/>
    <property type="molecule type" value="Genomic_DNA"/>
</dbReference>
<feature type="compositionally biased region" description="Basic residues" evidence="1">
    <location>
        <begin position="184"/>
        <end position="193"/>
    </location>
</feature>
<name>A0A4C1VR48_EUMVA</name>
<reference evidence="2 3" key="1">
    <citation type="journal article" date="2019" name="Commun. Biol.">
        <title>The bagworm genome reveals a unique fibroin gene that provides high tensile strength.</title>
        <authorList>
            <person name="Kono N."/>
            <person name="Nakamura H."/>
            <person name="Ohtoshi R."/>
            <person name="Tomita M."/>
            <person name="Numata K."/>
            <person name="Arakawa K."/>
        </authorList>
    </citation>
    <scope>NUCLEOTIDE SEQUENCE [LARGE SCALE GENOMIC DNA]</scope>
</reference>
<organism evidence="2 3">
    <name type="scientific">Eumeta variegata</name>
    <name type="common">Bagworm moth</name>
    <name type="synonym">Eumeta japonica</name>
    <dbReference type="NCBI Taxonomy" id="151549"/>
    <lineage>
        <taxon>Eukaryota</taxon>
        <taxon>Metazoa</taxon>
        <taxon>Ecdysozoa</taxon>
        <taxon>Arthropoda</taxon>
        <taxon>Hexapoda</taxon>
        <taxon>Insecta</taxon>
        <taxon>Pterygota</taxon>
        <taxon>Neoptera</taxon>
        <taxon>Endopterygota</taxon>
        <taxon>Lepidoptera</taxon>
        <taxon>Glossata</taxon>
        <taxon>Ditrysia</taxon>
        <taxon>Tineoidea</taxon>
        <taxon>Psychidae</taxon>
        <taxon>Oiketicinae</taxon>
        <taxon>Eumeta</taxon>
    </lineage>
</organism>
<evidence type="ECO:0000313" key="2">
    <source>
        <dbReference type="EMBL" id="GBP41000.1"/>
    </source>
</evidence>
<protein>
    <submittedName>
        <fullName evidence="2">Uncharacterized protein</fullName>
    </submittedName>
</protein>
<proteinExistence type="predicted"/>
<dbReference type="AlphaFoldDB" id="A0A4C1VR48"/>
<comment type="caution">
    <text evidence="2">The sequence shown here is derived from an EMBL/GenBank/DDBJ whole genome shotgun (WGS) entry which is preliminary data.</text>
</comment>
<gene>
    <name evidence="2" type="ORF">EVAR_82960_1</name>
</gene>